<gene>
    <name evidence="2" type="ORF">KS407_05470</name>
</gene>
<feature type="transmembrane region" description="Helical" evidence="1">
    <location>
        <begin position="81"/>
        <end position="104"/>
    </location>
</feature>
<evidence type="ECO:0000313" key="2">
    <source>
        <dbReference type="EMBL" id="MBU9720897.1"/>
    </source>
</evidence>
<dbReference type="Proteomes" id="UP000790580">
    <property type="component" value="Unassembled WGS sequence"/>
</dbReference>
<sequence>MTRQQFLEELREVLSMLPNKEREEIMADFEEHFENGLEAGKREDEICEALGKPQQIGKELAASYHLERAETTVSPGNIFRAVWAIIGLGFFNLVIVLGPFIAVLGIIFAGWVTGLAFTVSPVLLIFNYIISPDAFLLFEFFFSLILSGVGIFLSIAMYFVTRFIINGFIKYLSYNMRLVKGGFKNA</sequence>
<comment type="caution">
    <text evidence="2">The sequence shown here is derived from an EMBL/GenBank/DDBJ whole genome shotgun (WGS) entry which is preliminary data.</text>
</comment>
<keyword evidence="1" id="KW-0812">Transmembrane</keyword>
<dbReference type="RefSeq" id="WP_088074072.1">
    <property type="nucleotide sequence ID" value="NZ_JAHQCR010000023.1"/>
</dbReference>
<evidence type="ECO:0000256" key="1">
    <source>
        <dbReference type="SAM" id="Phobius"/>
    </source>
</evidence>
<keyword evidence="3" id="KW-1185">Reference proteome</keyword>
<protein>
    <submittedName>
        <fullName evidence="2">DUF1700 domain-containing protein</fullName>
    </submittedName>
</protein>
<feature type="transmembrane region" description="Helical" evidence="1">
    <location>
        <begin position="136"/>
        <end position="160"/>
    </location>
</feature>
<keyword evidence="1" id="KW-1133">Transmembrane helix</keyword>
<feature type="transmembrane region" description="Helical" evidence="1">
    <location>
        <begin position="111"/>
        <end position="130"/>
    </location>
</feature>
<reference evidence="2 3" key="1">
    <citation type="submission" date="2021-06" db="EMBL/GenBank/DDBJ databases">
        <title>Bacillus sp. RD4P76, an endophyte from a halophyte.</title>
        <authorList>
            <person name="Sun J.-Q."/>
        </authorList>
    </citation>
    <scope>NUCLEOTIDE SEQUENCE [LARGE SCALE GENOMIC DNA]</scope>
    <source>
        <strain evidence="2 3">JCM 17098</strain>
    </source>
</reference>
<dbReference type="EMBL" id="JAHQCR010000023">
    <property type="protein sequence ID" value="MBU9720897.1"/>
    <property type="molecule type" value="Genomic_DNA"/>
</dbReference>
<keyword evidence="1" id="KW-0472">Membrane</keyword>
<proteinExistence type="predicted"/>
<accession>A0ABS6JUI2</accession>
<name>A0ABS6JUI2_9BACI</name>
<evidence type="ECO:0000313" key="3">
    <source>
        <dbReference type="Proteomes" id="UP000790580"/>
    </source>
</evidence>
<dbReference type="Pfam" id="PF22564">
    <property type="entry name" value="HAAS"/>
    <property type="match status" value="1"/>
</dbReference>
<organism evidence="2 3">
    <name type="scientific">Evansella alkalicola</name>
    <dbReference type="NCBI Taxonomy" id="745819"/>
    <lineage>
        <taxon>Bacteria</taxon>
        <taxon>Bacillati</taxon>
        <taxon>Bacillota</taxon>
        <taxon>Bacilli</taxon>
        <taxon>Bacillales</taxon>
        <taxon>Bacillaceae</taxon>
        <taxon>Evansella</taxon>
    </lineage>
</organism>